<reference evidence="1 2" key="1">
    <citation type="submission" date="2019-09" db="EMBL/GenBank/DDBJ databases">
        <authorList>
            <person name="Zaczek-Moczydlowska M."/>
        </authorList>
    </citation>
    <scope>NUCLEOTIDE SEQUENCE [LARGE SCALE GENOMIC DNA]</scope>
</reference>
<name>A0A5Q2F7T4_9CAUD</name>
<evidence type="ECO:0000313" key="2">
    <source>
        <dbReference type="Proteomes" id="UP000355922"/>
    </source>
</evidence>
<keyword evidence="2" id="KW-1185">Reference proteome</keyword>
<proteinExistence type="predicted"/>
<accession>A0A5Q2F7T4</accession>
<organism evidence="1 2">
    <name type="scientific">Pectobacterium phage MA13</name>
    <dbReference type="NCBI Taxonomy" id="2662284"/>
    <lineage>
        <taxon>Viruses</taxon>
        <taxon>Duplodnaviria</taxon>
        <taxon>Heunggongvirae</taxon>
        <taxon>Uroviricota</taxon>
        <taxon>Caudoviricetes</taxon>
        <taxon>Autographivirales</taxon>
        <taxon>Autonotataviridae</taxon>
        <taxon>Melnykvirinae</taxon>
        <taxon>Daeravirus</taxon>
        <taxon>Daeravirus MA13</taxon>
    </lineage>
</organism>
<protein>
    <submittedName>
        <fullName evidence="1">Rz1 lytic protein</fullName>
    </submittedName>
</protein>
<sequence>MSLSFRHSGRRRMELTLRQRLLSRSWTLFDKGMPVLIMTCFLASLSGCANVQTKYVQVPVNVPSELTEPYAPPALPLGRLTQKDVENAYLDVLGLLEKSNLDKLSIRTLLDTTKYKTK</sequence>
<gene>
    <name evidence="1" type="ORF">MA13_gp03</name>
</gene>
<dbReference type="EMBL" id="MN509793">
    <property type="protein sequence ID" value="QGF20947.1"/>
    <property type="molecule type" value="Genomic_DNA"/>
</dbReference>
<evidence type="ECO:0000313" key="1">
    <source>
        <dbReference type="EMBL" id="QGF20947.1"/>
    </source>
</evidence>
<dbReference type="Proteomes" id="UP000355922">
    <property type="component" value="Segment"/>
</dbReference>